<protein>
    <submittedName>
        <fullName evidence="5">Neutral zinc metallopeptidase</fullName>
    </submittedName>
</protein>
<dbReference type="RefSeq" id="WP_199704665.1">
    <property type="nucleotide sequence ID" value="NZ_JAEMNV010000004.1"/>
</dbReference>
<dbReference type="AlphaFoldDB" id="A0A934NR41"/>
<evidence type="ECO:0000256" key="1">
    <source>
        <dbReference type="ARBA" id="ARBA00004167"/>
    </source>
</evidence>
<evidence type="ECO:0000256" key="4">
    <source>
        <dbReference type="ARBA" id="ARBA00023136"/>
    </source>
</evidence>
<comment type="subcellular location">
    <subcellularLocation>
        <location evidence="1">Membrane</location>
        <topology evidence="1">Single-pass membrane protein</topology>
    </subcellularLocation>
</comment>
<dbReference type="PANTHER" id="PTHR30168:SF0">
    <property type="entry name" value="INNER MEMBRANE PROTEIN"/>
    <property type="match status" value="1"/>
</dbReference>
<dbReference type="Pfam" id="PF04228">
    <property type="entry name" value="Zn_peptidase"/>
    <property type="match status" value="1"/>
</dbReference>
<sequence length="301" mass="31453">MIERHRRGPLVIASVAVVAGLVLAGLLLLARMVGDSEGGSQYVMSGAASSTTKPVASTVAPSSSAAATSLRPNSVVGIGNNSLTSAVSLRKQACVLPPWAEDDATVRTFLDVAMGCLNSTWQPVLARLSIPFTAPELKVSATVASLGCGRPPEENSFYCDGTIYLAPSSYQGTNAGRNAIPTAAISMLAHEYGHHLQQLSGTLGAATEMITLLGRETPDGLEVSRRTELQAQCLSGIFVGTNFDIASIQVAQRDNYTRGDAPGRPADHGSPRNFGEWFTKGAGRTSLDSCNTWSAASATVR</sequence>
<evidence type="ECO:0000256" key="3">
    <source>
        <dbReference type="ARBA" id="ARBA00022989"/>
    </source>
</evidence>
<dbReference type="PANTHER" id="PTHR30168">
    <property type="entry name" value="PUTATIVE MEMBRANE PROTEIN YPFJ"/>
    <property type="match status" value="1"/>
</dbReference>
<dbReference type="EMBL" id="JAEMNV010000004">
    <property type="protein sequence ID" value="MBJ8339883.1"/>
    <property type="molecule type" value="Genomic_DNA"/>
</dbReference>
<keyword evidence="2" id="KW-0812">Transmembrane</keyword>
<keyword evidence="4" id="KW-0472">Membrane</keyword>
<accession>A0A934NR41</accession>
<keyword evidence="6" id="KW-1185">Reference proteome</keyword>
<reference evidence="5" key="1">
    <citation type="submission" date="2020-12" db="EMBL/GenBank/DDBJ databases">
        <title>Antrihabitans popcorni sp. nov. and Antrihabitans auranticaus sp. nov., isolated from a larva cave.</title>
        <authorList>
            <person name="Lee S.D."/>
            <person name="Kim I.S."/>
        </authorList>
    </citation>
    <scope>NUCLEOTIDE SEQUENCE</scope>
    <source>
        <strain evidence="5">YC3-6</strain>
    </source>
</reference>
<evidence type="ECO:0000313" key="6">
    <source>
        <dbReference type="Proteomes" id="UP000655868"/>
    </source>
</evidence>
<keyword evidence="3" id="KW-1133">Transmembrane helix</keyword>
<name>A0A934NR41_9NOCA</name>
<organism evidence="5 6">
    <name type="scientific">Antrihabitans stalagmiti</name>
    <dbReference type="NCBI Taxonomy" id="2799499"/>
    <lineage>
        <taxon>Bacteria</taxon>
        <taxon>Bacillati</taxon>
        <taxon>Actinomycetota</taxon>
        <taxon>Actinomycetes</taxon>
        <taxon>Mycobacteriales</taxon>
        <taxon>Nocardiaceae</taxon>
        <taxon>Antrihabitans</taxon>
    </lineage>
</organism>
<gene>
    <name evidence="5" type="ORF">JGU71_13385</name>
</gene>
<evidence type="ECO:0000313" key="5">
    <source>
        <dbReference type="EMBL" id="MBJ8339883.1"/>
    </source>
</evidence>
<dbReference type="GO" id="GO:0016020">
    <property type="term" value="C:membrane"/>
    <property type="evidence" value="ECO:0007669"/>
    <property type="project" value="UniProtKB-SubCell"/>
</dbReference>
<dbReference type="InterPro" id="IPR007343">
    <property type="entry name" value="Uncharacterised_pept_Zn_put"/>
</dbReference>
<dbReference type="Proteomes" id="UP000655868">
    <property type="component" value="Unassembled WGS sequence"/>
</dbReference>
<comment type="caution">
    <text evidence="5">The sequence shown here is derived from an EMBL/GenBank/DDBJ whole genome shotgun (WGS) entry which is preliminary data.</text>
</comment>
<evidence type="ECO:0000256" key="2">
    <source>
        <dbReference type="ARBA" id="ARBA00022692"/>
    </source>
</evidence>
<proteinExistence type="predicted"/>